<name>A0A6A7FZ04_9CRUS</name>
<dbReference type="InterPro" id="IPR001357">
    <property type="entry name" value="BRCT_dom"/>
</dbReference>
<dbReference type="GO" id="GO:0006303">
    <property type="term" value="P:double-strand break repair via nonhomologous end joining"/>
    <property type="evidence" value="ECO:0007669"/>
    <property type="project" value="TreeGrafter"/>
</dbReference>
<dbReference type="Gene3D" id="1.10.150.110">
    <property type="entry name" value="DNA polymerase beta, N-terminal domain-like"/>
    <property type="match status" value="1"/>
</dbReference>
<keyword evidence="6 17" id="KW-0548">Nucleotidyltransferase</keyword>
<evidence type="ECO:0000256" key="10">
    <source>
        <dbReference type="ARBA" id="ARBA00022932"/>
    </source>
</evidence>
<evidence type="ECO:0000256" key="13">
    <source>
        <dbReference type="ARBA" id="ARBA00023239"/>
    </source>
</evidence>
<dbReference type="InterPro" id="IPR036420">
    <property type="entry name" value="BRCT_dom_sf"/>
</dbReference>
<dbReference type="InterPro" id="IPR037160">
    <property type="entry name" value="DNA_Pol_thumb_sf"/>
</dbReference>
<dbReference type="Pfam" id="PF00533">
    <property type="entry name" value="BRCT"/>
    <property type="match status" value="1"/>
</dbReference>
<dbReference type="SUPFAM" id="SSF47802">
    <property type="entry name" value="DNA polymerase beta, N-terminal domain-like"/>
    <property type="match status" value="1"/>
</dbReference>
<dbReference type="GO" id="GO:0006260">
    <property type="term" value="P:DNA replication"/>
    <property type="evidence" value="ECO:0007669"/>
    <property type="project" value="UniProtKB-KW"/>
</dbReference>
<keyword evidence="7" id="KW-0235">DNA replication</keyword>
<dbReference type="SUPFAM" id="SSF81301">
    <property type="entry name" value="Nucleotidyltransferase"/>
    <property type="match status" value="1"/>
</dbReference>
<keyword evidence="5 17" id="KW-0808">Transferase</keyword>
<dbReference type="SUPFAM" id="SSF52113">
    <property type="entry name" value="BRCT domain"/>
    <property type="match status" value="1"/>
</dbReference>
<keyword evidence="8" id="KW-0479">Metal-binding</keyword>
<dbReference type="InterPro" id="IPR019843">
    <property type="entry name" value="DNA_pol-X_BS"/>
</dbReference>
<comment type="catalytic activity">
    <reaction evidence="15 17">
        <text>DNA(n) + a 2'-deoxyribonucleoside 5'-triphosphate = DNA(n+1) + diphosphate</text>
        <dbReference type="Rhea" id="RHEA:22508"/>
        <dbReference type="Rhea" id="RHEA-COMP:17339"/>
        <dbReference type="Rhea" id="RHEA-COMP:17340"/>
        <dbReference type="ChEBI" id="CHEBI:33019"/>
        <dbReference type="ChEBI" id="CHEBI:61560"/>
        <dbReference type="ChEBI" id="CHEBI:173112"/>
        <dbReference type="EC" id="2.7.7.7"/>
    </reaction>
</comment>
<comment type="cofactor">
    <cofactor evidence="1">
        <name>Mn(2+)</name>
        <dbReference type="ChEBI" id="CHEBI:29035"/>
    </cofactor>
</comment>
<feature type="region of interest" description="Disordered" evidence="18">
    <location>
        <begin position="143"/>
        <end position="182"/>
    </location>
</feature>
<feature type="active site" description="Nucleophile; Schiff-base intermediate with DNA; for 5'-dRP lyase activity" evidence="16">
    <location>
        <position position="305"/>
    </location>
</feature>
<dbReference type="SUPFAM" id="SSF81585">
    <property type="entry name" value="PsbU/PolX domain-like"/>
    <property type="match status" value="1"/>
</dbReference>
<evidence type="ECO:0000256" key="17">
    <source>
        <dbReference type="RuleBase" id="RU366014"/>
    </source>
</evidence>
<evidence type="ECO:0000256" key="4">
    <source>
        <dbReference type="ARBA" id="ARBA00022634"/>
    </source>
</evidence>
<dbReference type="InterPro" id="IPR043519">
    <property type="entry name" value="NT_sf"/>
</dbReference>
<dbReference type="EMBL" id="IACT01004656">
    <property type="protein sequence ID" value="LAC23838.1"/>
    <property type="molecule type" value="mRNA"/>
</dbReference>
<evidence type="ECO:0000256" key="11">
    <source>
        <dbReference type="ARBA" id="ARBA00023125"/>
    </source>
</evidence>
<dbReference type="InterPro" id="IPR018944">
    <property type="entry name" value="DNA_pol_lambd_fingers_domain"/>
</dbReference>
<comment type="similarity">
    <text evidence="3 17">Belongs to the DNA polymerase type-X family.</text>
</comment>
<dbReference type="Gene3D" id="3.40.50.10190">
    <property type="entry name" value="BRCT domain"/>
    <property type="match status" value="1"/>
</dbReference>
<sequence length="569" mass="62704">MKRASYEGNSTSKKANTTNEEHQFLSSLRCHVLPAHFGKGRHGIFKKQIEKYGGHISETLNPEVSHVIVEETVDINKVAKLVNKEVLKNSVIVKCTWISSCIKEKRIVDCKDLILNNASKEISPSVSSHSNLFVSDGTKDGINSNNMSHAGSHVTKLGNEPPSASNTDNLGPGGRARTTNDNYNDIHVTDLKSSDAVASLNTPTFAAGDDKDSDHSTTQQLPQLGKLQSMFACGHASGASKLASPNSHITAELQKLLQVYQSKNDTWRITGYQRAIAAIQAHPHPITNYQSARKIRGVGEKLAAKVAEIACSGRLRKVEEICGSEETTTITLFMGVWGAGPHTSANWYMQGFRTLEDLRAKATLTRHQKVGLQLYDDLNSRIPRAEASQIHQFVQQCCGEIRTGLLTEVCGSYRRGRDTCGDVDVLVTHPDGHSHEGVFRKLLANMKNKGFLTDDLVTQEDNGSQQKYLGVCKLPGPDTKHRRLDIIVVPYSEFAPAMLYFTGSAHFNRSMRLLATKLGMSLSEHGLRANVVRKGNEKLTAGCLLETLTEESIFRHLSLPYQQPVDRDH</sequence>
<dbReference type="SMART" id="SM00483">
    <property type="entry name" value="POLXc"/>
    <property type="match status" value="1"/>
</dbReference>
<keyword evidence="13" id="KW-0456">Lyase</keyword>
<dbReference type="Gene3D" id="1.10.150.20">
    <property type="entry name" value="5' to 3' exonuclease, C-terminal subdomain"/>
    <property type="match status" value="1"/>
</dbReference>
<evidence type="ECO:0000259" key="19">
    <source>
        <dbReference type="PROSITE" id="PS50172"/>
    </source>
</evidence>
<evidence type="ECO:0000256" key="12">
    <source>
        <dbReference type="ARBA" id="ARBA00023204"/>
    </source>
</evidence>
<keyword evidence="14 17" id="KW-0539">Nucleus</keyword>
<dbReference type="PROSITE" id="PS00522">
    <property type="entry name" value="DNA_POLYMERASE_X"/>
    <property type="match status" value="1"/>
</dbReference>
<evidence type="ECO:0000256" key="16">
    <source>
        <dbReference type="PIRSR" id="PIRSR622312-50"/>
    </source>
</evidence>
<keyword evidence="12 17" id="KW-0234">DNA repair</keyword>
<keyword evidence="9 17" id="KW-0227">DNA damage</keyword>
<keyword evidence="11" id="KW-0238">DNA-binding</keyword>
<feature type="domain" description="BRCT" evidence="19">
    <location>
        <begin position="45"/>
        <end position="115"/>
    </location>
</feature>
<dbReference type="Pfam" id="PF14791">
    <property type="entry name" value="DNA_pol_B_thumb"/>
    <property type="match status" value="1"/>
</dbReference>
<dbReference type="Pfam" id="PF14792">
    <property type="entry name" value="DNA_pol_B_palm"/>
    <property type="match status" value="1"/>
</dbReference>
<keyword evidence="10 17" id="KW-0239">DNA-directed DNA polymerase</keyword>
<dbReference type="InterPro" id="IPR002008">
    <property type="entry name" value="DNA_pol_X_beta-like"/>
</dbReference>
<dbReference type="CDD" id="cd00141">
    <property type="entry name" value="NT_POLXc"/>
    <property type="match status" value="1"/>
</dbReference>
<dbReference type="AlphaFoldDB" id="A0A6A7FZ04"/>
<accession>A0A6A7FZ04</accession>
<dbReference type="PANTHER" id="PTHR11276">
    <property type="entry name" value="DNA POLYMERASE TYPE-X FAMILY MEMBER"/>
    <property type="match status" value="1"/>
</dbReference>
<evidence type="ECO:0000256" key="7">
    <source>
        <dbReference type="ARBA" id="ARBA00022705"/>
    </source>
</evidence>
<dbReference type="InterPro" id="IPR010996">
    <property type="entry name" value="HHH_MUS81"/>
</dbReference>
<evidence type="ECO:0000313" key="20">
    <source>
        <dbReference type="EMBL" id="LAC23838.1"/>
    </source>
</evidence>
<dbReference type="InterPro" id="IPR028207">
    <property type="entry name" value="DNA_pol_B_palm_palm"/>
</dbReference>
<dbReference type="InterPro" id="IPR027421">
    <property type="entry name" value="DNA_pol_lamdba_lyase_dom_sf"/>
</dbReference>
<dbReference type="Gene3D" id="3.30.210.10">
    <property type="entry name" value="DNA polymerase, thumb domain"/>
    <property type="match status" value="1"/>
</dbReference>
<evidence type="ECO:0000256" key="8">
    <source>
        <dbReference type="ARBA" id="ARBA00022723"/>
    </source>
</evidence>
<evidence type="ECO:0000256" key="6">
    <source>
        <dbReference type="ARBA" id="ARBA00022695"/>
    </source>
</evidence>
<evidence type="ECO:0000256" key="3">
    <source>
        <dbReference type="ARBA" id="ARBA00008323"/>
    </source>
</evidence>
<dbReference type="PANTHER" id="PTHR11276:SF28">
    <property type="entry name" value="DNA POLYMERASE LAMBDA"/>
    <property type="match status" value="1"/>
</dbReference>
<dbReference type="PRINTS" id="PR00869">
    <property type="entry name" value="DNAPOLX"/>
</dbReference>
<dbReference type="Gene3D" id="3.30.460.10">
    <property type="entry name" value="Beta Polymerase, domain 2"/>
    <property type="match status" value="1"/>
</dbReference>
<evidence type="ECO:0000256" key="2">
    <source>
        <dbReference type="ARBA" id="ARBA00004123"/>
    </source>
</evidence>
<evidence type="ECO:0000256" key="1">
    <source>
        <dbReference type="ARBA" id="ARBA00001936"/>
    </source>
</evidence>
<comment type="subcellular location">
    <subcellularLocation>
        <location evidence="2 17">Nucleus</location>
    </subcellularLocation>
</comment>
<dbReference type="InterPro" id="IPR022312">
    <property type="entry name" value="DNA_pol_X"/>
</dbReference>
<dbReference type="Pfam" id="PF14716">
    <property type="entry name" value="HHH_8"/>
    <property type="match status" value="1"/>
</dbReference>
<dbReference type="PRINTS" id="PR00870">
    <property type="entry name" value="DNAPOLXBETA"/>
</dbReference>
<dbReference type="FunFam" id="1.10.150.110:FF:000005">
    <property type="entry name" value="DNA polymerase POL4"/>
    <property type="match status" value="1"/>
</dbReference>
<dbReference type="Pfam" id="PF10391">
    <property type="entry name" value="DNA_pol_lambd_f"/>
    <property type="match status" value="1"/>
</dbReference>
<dbReference type="InterPro" id="IPR002054">
    <property type="entry name" value="DNA-dir_DNA_pol_X"/>
</dbReference>
<dbReference type="FunFam" id="3.30.460.10:FF:000020">
    <property type="entry name" value="DNA polymerase lambda"/>
    <property type="match status" value="1"/>
</dbReference>
<reference evidence="20" key="1">
    <citation type="submission" date="2017-11" db="EMBL/GenBank/DDBJ databases">
        <title>The sensing device of the deep-sea amphipod.</title>
        <authorList>
            <person name="Kobayashi H."/>
            <person name="Nagahama T."/>
            <person name="Arai W."/>
            <person name="Sasagawa Y."/>
            <person name="Umeda M."/>
            <person name="Hayashi T."/>
            <person name="Nikaido I."/>
            <person name="Watanabe H."/>
            <person name="Oguri K."/>
            <person name="Kitazato H."/>
            <person name="Fujioka K."/>
            <person name="Kido Y."/>
            <person name="Takami H."/>
        </authorList>
    </citation>
    <scope>NUCLEOTIDE SEQUENCE</scope>
    <source>
        <tissue evidence="20">Whole body</tissue>
    </source>
</reference>
<evidence type="ECO:0000256" key="18">
    <source>
        <dbReference type="SAM" id="MobiDB-lite"/>
    </source>
</evidence>
<comment type="function">
    <text evidence="17">DNA polymerase that functions in several pathways of DNA repair. Involved in base excision repair (BER) responsible for repair of lesions that give rise to abasic (AP) sites in DNA. Also contributes to DNA double-strand break repair by non-homologous end joining and homologous recombination. Has both template-dependent and template-independent (terminal transferase) DNA polymerase activities. Has also a 5'-deoxyribose-5-phosphate lyase (dRP lyase) activity.</text>
</comment>
<protein>
    <recommendedName>
        <fullName evidence="17">DNA polymerase</fullName>
        <ecNumber evidence="17">2.7.7.7</ecNumber>
    </recommendedName>
</protein>
<evidence type="ECO:0000256" key="9">
    <source>
        <dbReference type="ARBA" id="ARBA00022763"/>
    </source>
</evidence>
<dbReference type="GO" id="GO:0003677">
    <property type="term" value="F:DNA binding"/>
    <property type="evidence" value="ECO:0007669"/>
    <property type="project" value="UniProtKB-UniRule"/>
</dbReference>
<keyword evidence="4" id="KW-0237">DNA synthesis</keyword>
<organism evidence="20">
    <name type="scientific">Hirondellea gigas</name>
    <dbReference type="NCBI Taxonomy" id="1518452"/>
    <lineage>
        <taxon>Eukaryota</taxon>
        <taxon>Metazoa</taxon>
        <taxon>Ecdysozoa</taxon>
        <taxon>Arthropoda</taxon>
        <taxon>Crustacea</taxon>
        <taxon>Multicrustacea</taxon>
        <taxon>Malacostraca</taxon>
        <taxon>Eumalacostraca</taxon>
        <taxon>Peracarida</taxon>
        <taxon>Amphipoda</taxon>
        <taxon>Amphilochidea</taxon>
        <taxon>Lysianassida</taxon>
        <taxon>Lysianassidira</taxon>
        <taxon>Lysianassoidea</taxon>
        <taxon>Lysianassidae</taxon>
        <taxon>Hirondellea</taxon>
    </lineage>
</organism>
<evidence type="ECO:0000256" key="14">
    <source>
        <dbReference type="ARBA" id="ARBA00023242"/>
    </source>
</evidence>
<dbReference type="GO" id="GO:0046872">
    <property type="term" value="F:metal ion binding"/>
    <property type="evidence" value="ECO:0007669"/>
    <property type="project" value="UniProtKB-UniRule"/>
</dbReference>
<proteinExistence type="evidence at transcript level"/>
<dbReference type="InterPro" id="IPR029398">
    <property type="entry name" value="PolB_thumb"/>
</dbReference>
<dbReference type="EC" id="2.7.7.7" evidence="17"/>
<evidence type="ECO:0000256" key="5">
    <source>
        <dbReference type="ARBA" id="ARBA00022679"/>
    </source>
</evidence>
<evidence type="ECO:0000256" key="15">
    <source>
        <dbReference type="ARBA" id="ARBA00049244"/>
    </source>
</evidence>
<dbReference type="GO" id="GO:0005634">
    <property type="term" value="C:nucleus"/>
    <property type="evidence" value="ECO:0007669"/>
    <property type="project" value="UniProtKB-SubCell"/>
</dbReference>
<dbReference type="FunFam" id="1.10.150.20:FF:000010">
    <property type="entry name" value="DNA polymerase lambda"/>
    <property type="match status" value="1"/>
</dbReference>
<dbReference type="PROSITE" id="PS50172">
    <property type="entry name" value="BRCT"/>
    <property type="match status" value="1"/>
</dbReference>
<dbReference type="GO" id="GO:0016829">
    <property type="term" value="F:lyase activity"/>
    <property type="evidence" value="ECO:0007669"/>
    <property type="project" value="UniProtKB-KW"/>
</dbReference>
<dbReference type="GO" id="GO:0003887">
    <property type="term" value="F:DNA-directed DNA polymerase activity"/>
    <property type="evidence" value="ECO:0007669"/>
    <property type="project" value="UniProtKB-UniRule"/>
</dbReference>